<dbReference type="Pfam" id="PF00535">
    <property type="entry name" value="Glycos_transf_2"/>
    <property type="match status" value="1"/>
</dbReference>
<evidence type="ECO:0000256" key="5">
    <source>
        <dbReference type="ARBA" id="ARBA00022676"/>
    </source>
</evidence>
<gene>
    <name evidence="14" type="ORF">GSBLH_T00005084001</name>
</gene>
<evidence type="ECO:0000256" key="10">
    <source>
        <dbReference type="ARBA" id="ARBA00022989"/>
    </source>
</evidence>
<evidence type="ECO:0000256" key="4">
    <source>
        <dbReference type="ARBA" id="ARBA00012583"/>
    </source>
</evidence>
<comment type="catalytic activity">
    <reaction evidence="12">
        <text>a di-trans,poly-cis-dolichyl phosphate + UDP-alpha-D-glucose = a di-trans,poly-cis-dolichyl beta-D-glucosyl phosphate + UDP</text>
        <dbReference type="Rhea" id="RHEA:15401"/>
        <dbReference type="Rhea" id="RHEA-COMP:19498"/>
        <dbReference type="Rhea" id="RHEA-COMP:19502"/>
        <dbReference type="ChEBI" id="CHEBI:57525"/>
        <dbReference type="ChEBI" id="CHEBI:57683"/>
        <dbReference type="ChEBI" id="CHEBI:58223"/>
        <dbReference type="ChEBI" id="CHEBI:58885"/>
        <dbReference type="EC" id="2.4.1.117"/>
    </reaction>
    <physiologicalReaction direction="left-to-right" evidence="12">
        <dbReference type="Rhea" id="RHEA:15402"/>
    </physiologicalReaction>
</comment>
<evidence type="ECO:0000256" key="6">
    <source>
        <dbReference type="ARBA" id="ARBA00022679"/>
    </source>
</evidence>
<evidence type="ECO:0000256" key="3">
    <source>
        <dbReference type="ARBA" id="ARBA00006739"/>
    </source>
</evidence>
<dbReference type="InterPro" id="IPR035518">
    <property type="entry name" value="DPG_synthase"/>
</dbReference>
<organism evidence="14">
    <name type="scientific">Blastocystis hominis</name>
    <dbReference type="NCBI Taxonomy" id="12968"/>
    <lineage>
        <taxon>Eukaryota</taxon>
        <taxon>Sar</taxon>
        <taxon>Stramenopiles</taxon>
        <taxon>Bigyra</taxon>
        <taxon>Opalozoa</taxon>
        <taxon>Opalinata</taxon>
        <taxon>Blastocystidae</taxon>
        <taxon>Blastocystis</taxon>
    </lineage>
</organism>
<keyword evidence="7" id="KW-0812">Transmembrane</keyword>
<dbReference type="Gene3D" id="3.90.550.10">
    <property type="entry name" value="Spore Coat Polysaccharide Biosynthesis Protein SpsA, Chain A"/>
    <property type="match status" value="1"/>
</dbReference>
<evidence type="ECO:0000256" key="8">
    <source>
        <dbReference type="ARBA" id="ARBA00022824"/>
    </source>
</evidence>
<dbReference type="GO" id="GO:0005789">
    <property type="term" value="C:endoplasmic reticulum membrane"/>
    <property type="evidence" value="ECO:0007669"/>
    <property type="project" value="UniProtKB-SubCell"/>
</dbReference>
<evidence type="ECO:0000256" key="1">
    <source>
        <dbReference type="ARBA" id="ARBA00004389"/>
    </source>
</evidence>
<keyword evidence="5" id="KW-0328">Glycosyltransferase</keyword>
<proteinExistence type="inferred from homology"/>
<keyword evidence="15" id="KW-1185">Reference proteome</keyword>
<dbReference type="InterPro" id="IPR001173">
    <property type="entry name" value="Glyco_trans_2-like"/>
</dbReference>
<dbReference type="GO" id="GO:0006487">
    <property type="term" value="P:protein N-linked glycosylation"/>
    <property type="evidence" value="ECO:0007669"/>
    <property type="project" value="TreeGrafter"/>
</dbReference>
<dbReference type="EMBL" id="FN668691">
    <property type="protein sequence ID" value="CBK25487.2"/>
    <property type="molecule type" value="Genomic_DNA"/>
</dbReference>
<evidence type="ECO:0000256" key="9">
    <source>
        <dbReference type="ARBA" id="ARBA00022968"/>
    </source>
</evidence>
<dbReference type="InterPro" id="IPR029044">
    <property type="entry name" value="Nucleotide-diphossugar_trans"/>
</dbReference>
<keyword evidence="9" id="KW-0735">Signal-anchor</keyword>
<dbReference type="OMA" id="HMVNTDA"/>
<reference evidence="14" key="1">
    <citation type="submission" date="2010-02" db="EMBL/GenBank/DDBJ databases">
        <title>Sequencing and annotation of the Blastocystis hominis genome.</title>
        <authorList>
            <person name="Wincker P."/>
        </authorList>
    </citation>
    <scope>NUCLEOTIDE SEQUENCE</scope>
    <source>
        <strain evidence="14">Singapore isolate B</strain>
    </source>
</reference>
<feature type="domain" description="Glycosyltransferase 2-like" evidence="13">
    <location>
        <begin position="21"/>
        <end position="198"/>
    </location>
</feature>
<evidence type="ECO:0000256" key="11">
    <source>
        <dbReference type="ARBA" id="ARBA00023136"/>
    </source>
</evidence>
<comment type="subcellular location">
    <subcellularLocation>
        <location evidence="1">Endoplasmic reticulum membrane</location>
        <topology evidence="1">Single-pass membrane protein</topology>
    </subcellularLocation>
</comment>
<dbReference type="PANTHER" id="PTHR10859">
    <property type="entry name" value="GLYCOSYL TRANSFERASE"/>
    <property type="match status" value="1"/>
</dbReference>
<evidence type="ECO:0000256" key="2">
    <source>
        <dbReference type="ARBA" id="ARBA00004922"/>
    </source>
</evidence>
<dbReference type="AlphaFoldDB" id="D8MBP8"/>
<dbReference type="PANTHER" id="PTHR10859:SF91">
    <property type="entry name" value="DOLICHYL-PHOSPHATE BETA-GLUCOSYLTRANSFERASE"/>
    <property type="match status" value="1"/>
</dbReference>
<keyword evidence="11" id="KW-0472">Membrane</keyword>
<evidence type="ECO:0000313" key="15">
    <source>
        <dbReference type="Proteomes" id="UP000008312"/>
    </source>
</evidence>
<dbReference type="RefSeq" id="XP_012899535.1">
    <property type="nucleotide sequence ID" value="XM_013044081.1"/>
</dbReference>
<comment type="similarity">
    <text evidence="3">Belongs to the glycosyltransferase 2 family.</text>
</comment>
<keyword evidence="10" id="KW-1133">Transmembrane helix</keyword>
<keyword evidence="8" id="KW-0256">Endoplasmic reticulum</keyword>
<evidence type="ECO:0000256" key="7">
    <source>
        <dbReference type="ARBA" id="ARBA00022692"/>
    </source>
</evidence>
<evidence type="ECO:0000259" key="13">
    <source>
        <dbReference type="Pfam" id="PF00535"/>
    </source>
</evidence>
<comment type="pathway">
    <text evidence="2">Protein modification; protein glycosylation.</text>
</comment>
<dbReference type="OrthoDB" id="3784at2759"/>
<dbReference type="SUPFAM" id="SSF53448">
    <property type="entry name" value="Nucleotide-diphospho-sugar transferases"/>
    <property type="match status" value="1"/>
</dbReference>
<dbReference type="Proteomes" id="UP000008312">
    <property type="component" value="Unassembled WGS sequence"/>
</dbReference>
<evidence type="ECO:0000313" key="14">
    <source>
        <dbReference type="EMBL" id="CBK25487.2"/>
    </source>
</evidence>
<sequence>MSKRKSIKFPSLFDNPSVTLSVIIPAYNERLRLPKMLDECIPYLKSRSERDKTFTWEIIIVDDGSMDGTKELAYEYIKRYSNPNIRVLVEAHNRGKGGAIRLGVLSSRGERILMADADGATTFSEVEKLDAQYEAGADVVVGSRNHLKENAVAQRAWYRNLLMYGFNFLVKVLSGIHGIYDTQCGFKLFSRRVARCVFPSLHLERWAFDIEILYVASRLGFVIKEVPVKWVEIEGSKVSIIQASLTMFRDMVATRLAYLLSIWELPKRDSLKLD</sequence>
<keyword evidence="6" id="KW-0808">Transferase</keyword>
<dbReference type="InParanoid" id="D8MBP8"/>
<protein>
    <recommendedName>
        <fullName evidence="4">dolichyl-phosphate beta-glucosyltransferase</fullName>
        <ecNumber evidence="4">2.4.1.117</ecNumber>
    </recommendedName>
</protein>
<name>D8MBP8_BLAHO</name>
<dbReference type="GeneID" id="24922065"/>
<evidence type="ECO:0000256" key="12">
    <source>
        <dbReference type="ARBA" id="ARBA00045097"/>
    </source>
</evidence>
<dbReference type="CDD" id="cd04188">
    <property type="entry name" value="DPG_synthase"/>
    <property type="match status" value="1"/>
</dbReference>
<dbReference type="EC" id="2.4.1.117" evidence="4"/>
<accession>D8MBP8</accession>
<dbReference type="GO" id="GO:0004581">
    <property type="term" value="F:dolichyl-phosphate beta-glucosyltransferase activity"/>
    <property type="evidence" value="ECO:0007669"/>
    <property type="project" value="UniProtKB-EC"/>
</dbReference>